<dbReference type="EMBL" id="JEMX01000053">
    <property type="protein sequence ID" value="EXI79514.1"/>
    <property type="molecule type" value="Genomic_DNA"/>
</dbReference>
<accession>A0A011QKX3</accession>
<evidence type="ECO:0008006" key="3">
    <source>
        <dbReference type="Google" id="ProtNLM"/>
    </source>
</evidence>
<reference evidence="1 2" key="1">
    <citation type="submission" date="2014-02" db="EMBL/GenBank/DDBJ databases">
        <title>Expanding our view of genomic diversity in Candidatus Accumulibacter clades.</title>
        <authorList>
            <person name="Skennerton C.T."/>
            <person name="Barr J.J."/>
            <person name="Slater F.R."/>
            <person name="Bond P.L."/>
            <person name="Tyson G.W."/>
        </authorList>
    </citation>
    <scope>NUCLEOTIDE SEQUENCE [LARGE SCALE GENOMIC DNA]</scope>
    <source>
        <strain evidence="2">BA-92</strain>
    </source>
</reference>
<evidence type="ECO:0000313" key="2">
    <source>
        <dbReference type="Proteomes" id="UP000021816"/>
    </source>
</evidence>
<dbReference type="PATRIC" id="fig|1454003.3.peg.2416"/>
<protein>
    <recommendedName>
        <fullName evidence="3">Lipoprotein</fullName>
    </recommendedName>
</protein>
<sequence>MADGAMNSGRQACQHSPLLLAALLLTACAGYSGRGLQAGVATLPEVIATMGMPALSWQDPDGSEQLAYPRGPAGTQTFMVFIAPDGRLQRIEGVLDMVHFARVEAGKSDRESVLRLLGPSVPQWTDYFKARDELVWEWRFCDSWNQLARFDVLFDATTGIVRSTYQRPDLMGWDGVAPYCGH</sequence>
<dbReference type="STRING" id="1454003.AW10_02368"/>
<name>A0A011QKX3_9PROT</name>
<dbReference type="AlphaFoldDB" id="A0A011QKX3"/>
<gene>
    <name evidence="1" type="ORF">AW10_02368</name>
</gene>
<dbReference type="Proteomes" id="UP000021816">
    <property type="component" value="Unassembled WGS sequence"/>
</dbReference>
<organism evidence="1 2">
    <name type="scientific">Candidatus Accumulibacter appositus</name>
    <dbReference type="NCBI Taxonomy" id="1454003"/>
    <lineage>
        <taxon>Bacteria</taxon>
        <taxon>Pseudomonadati</taxon>
        <taxon>Pseudomonadota</taxon>
        <taxon>Betaproteobacteria</taxon>
        <taxon>Candidatus Accumulibacter</taxon>
    </lineage>
</organism>
<proteinExistence type="predicted"/>
<evidence type="ECO:0000313" key="1">
    <source>
        <dbReference type="EMBL" id="EXI79514.1"/>
    </source>
</evidence>
<comment type="caution">
    <text evidence="1">The sequence shown here is derived from an EMBL/GenBank/DDBJ whole genome shotgun (WGS) entry which is preliminary data.</text>
</comment>